<dbReference type="SUPFAM" id="SSF161098">
    <property type="entry name" value="MetI-like"/>
    <property type="match status" value="1"/>
</dbReference>
<protein>
    <submittedName>
        <fullName evidence="10">ABC transporter permease</fullName>
    </submittedName>
</protein>
<reference evidence="11" key="1">
    <citation type="journal article" date="2019" name="Int. J. Syst. Evol. Microbiol.">
        <title>The Global Catalogue of Microorganisms (GCM) 10K type strain sequencing project: providing services to taxonomists for standard genome sequencing and annotation.</title>
        <authorList>
            <consortium name="The Broad Institute Genomics Platform"/>
            <consortium name="The Broad Institute Genome Sequencing Center for Infectious Disease"/>
            <person name="Wu L."/>
            <person name="Ma J."/>
        </authorList>
    </citation>
    <scope>NUCLEOTIDE SEQUENCE [LARGE SCALE GENOMIC DNA]</scope>
    <source>
        <strain evidence="11">CGMCC 1.16326</strain>
    </source>
</reference>
<evidence type="ECO:0000256" key="5">
    <source>
        <dbReference type="ARBA" id="ARBA00022692"/>
    </source>
</evidence>
<dbReference type="Proteomes" id="UP001596104">
    <property type="component" value="Unassembled WGS sequence"/>
</dbReference>
<organism evidence="10 11">
    <name type="scientific">Bosea vestrisii</name>
    <dbReference type="NCBI Taxonomy" id="151416"/>
    <lineage>
        <taxon>Bacteria</taxon>
        <taxon>Pseudomonadati</taxon>
        <taxon>Pseudomonadota</taxon>
        <taxon>Alphaproteobacteria</taxon>
        <taxon>Hyphomicrobiales</taxon>
        <taxon>Boseaceae</taxon>
        <taxon>Bosea</taxon>
    </lineage>
</organism>
<feature type="domain" description="ABC transmembrane type-1" evidence="9">
    <location>
        <begin position="60"/>
        <end position="266"/>
    </location>
</feature>
<dbReference type="CDD" id="cd06261">
    <property type="entry name" value="TM_PBP2"/>
    <property type="match status" value="1"/>
</dbReference>
<dbReference type="EMBL" id="JBHSLV010000028">
    <property type="protein sequence ID" value="MFC5394209.1"/>
    <property type="molecule type" value="Genomic_DNA"/>
</dbReference>
<evidence type="ECO:0000256" key="7">
    <source>
        <dbReference type="ARBA" id="ARBA00023136"/>
    </source>
</evidence>
<keyword evidence="7 8" id="KW-0472">Membrane</keyword>
<evidence type="ECO:0000256" key="4">
    <source>
        <dbReference type="ARBA" id="ARBA00022475"/>
    </source>
</evidence>
<evidence type="ECO:0000313" key="11">
    <source>
        <dbReference type="Proteomes" id="UP001596104"/>
    </source>
</evidence>
<sequence>MPARLRSAVPAALILPGFLLVAGLFVWPVAQLVATSFGDRTGAFVHYVKIFTEPTYLRVVGRTLLLSAQTAMLCVLLGYPLAYQLNRAGGIGKAVILVCILIPFWTNLLVRTYGWIILLNPQGVINGLLRQLGLIEGAVPLVYNTTGVLIGMTQIMLPYMVLPLAAVMSRLDPAVMRAARSLGASPAQAFLKVYVPLTLPGVLGGFLLVFMLSLGFFVVPAILGGPRDLLLAQLIEFNVNQTLNWPFAAALSTVLLAATVTLYWIGDRFFGLGRLWGAR</sequence>
<feature type="transmembrane region" description="Helical" evidence="8">
    <location>
        <begin position="202"/>
        <end position="223"/>
    </location>
</feature>
<comment type="similarity">
    <text evidence="2">Belongs to the binding-protein-dependent transport system permease family. CysTW subfamily.</text>
</comment>
<feature type="transmembrane region" description="Helical" evidence="8">
    <location>
        <begin position="243"/>
        <end position="265"/>
    </location>
</feature>
<feature type="transmembrane region" description="Helical" evidence="8">
    <location>
        <begin position="138"/>
        <end position="162"/>
    </location>
</feature>
<keyword evidence="4" id="KW-1003">Cell membrane</keyword>
<dbReference type="PANTHER" id="PTHR42929:SF5">
    <property type="entry name" value="ABC TRANSPORTER PERMEASE PROTEIN"/>
    <property type="match status" value="1"/>
</dbReference>
<dbReference type="InterPro" id="IPR000515">
    <property type="entry name" value="MetI-like"/>
</dbReference>
<dbReference type="PROSITE" id="PS50928">
    <property type="entry name" value="ABC_TM1"/>
    <property type="match status" value="1"/>
</dbReference>
<evidence type="ECO:0000256" key="3">
    <source>
        <dbReference type="ARBA" id="ARBA00022448"/>
    </source>
</evidence>
<keyword evidence="11" id="KW-1185">Reference proteome</keyword>
<evidence type="ECO:0000256" key="8">
    <source>
        <dbReference type="RuleBase" id="RU363032"/>
    </source>
</evidence>
<keyword evidence="3 8" id="KW-0813">Transport</keyword>
<dbReference type="InterPro" id="IPR035906">
    <property type="entry name" value="MetI-like_sf"/>
</dbReference>
<dbReference type="RefSeq" id="WP_377009385.1">
    <property type="nucleotide sequence ID" value="NZ_JBHSLV010000028.1"/>
</dbReference>
<feature type="transmembrane region" description="Helical" evidence="8">
    <location>
        <begin position="12"/>
        <end position="30"/>
    </location>
</feature>
<accession>A0ABW0HE40</accession>
<dbReference type="Gene3D" id="1.10.3720.10">
    <property type="entry name" value="MetI-like"/>
    <property type="match status" value="1"/>
</dbReference>
<comment type="caution">
    <text evidence="10">The sequence shown here is derived from an EMBL/GenBank/DDBJ whole genome shotgun (WGS) entry which is preliminary data.</text>
</comment>
<evidence type="ECO:0000256" key="2">
    <source>
        <dbReference type="ARBA" id="ARBA00007069"/>
    </source>
</evidence>
<comment type="subcellular location">
    <subcellularLocation>
        <location evidence="1 8">Cell membrane</location>
        <topology evidence="1 8">Multi-pass membrane protein</topology>
    </subcellularLocation>
</comment>
<evidence type="ECO:0000256" key="6">
    <source>
        <dbReference type="ARBA" id="ARBA00022989"/>
    </source>
</evidence>
<gene>
    <name evidence="10" type="ORF">ACFPPC_16335</name>
</gene>
<evidence type="ECO:0000313" key="10">
    <source>
        <dbReference type="EMBL" id="MFC5394209.1"/>
    </source>
</evidence>
<evidence type="ECO:0000256" key="1">
    <source>
        <dbReference type="ARBA" id="ARBA00004651"/>
    </source>
</evidence>
<feature type="transmembrane region" description="Helical" evidence="8">
    <location>
        <begin position="64"/>
        <end position="82"/>
    </location>
</feature>
<name>A0ABW0HE40_9HYPH</name>
<dbReference type="Pfam" id="PF00528">
    <property type="entry name" value="BPD_transp_1"/>
    <property type="match status" value="1"/>
</dbReference>
<feature type="transmembrane region" description="Helical" evidence="8">
    <location>
        <begin position="94"/>
        <end position="118"/>
    </location>
</feature>
<proteinExistence type="inferred from homology"/>
<evidence type="ECO:0000259" key="9">
    <source>
        <dbReference type="PROSITE" id="PS50928"/>
    </source>
</evidence>
<dbReference type="PANTHER" id="PTHR42929">
    <property type="entry name" value="INNER MEMBRANE ABC TRANSPORTER PERMEASE PROTEIN YDCU-RELATED-RELATED"/>
    <property type="match status" value="1"/>
</dbReference>
<keyword evidence="6 8" id="KW-1133">Transmembrane helix</keyword>
<keyword evidence="5 8" id="KW-0812">Transmembrane</keyword>